<feature type="transmembrane region" description="Helical" evidence="1">
    <location>
        <begin position="70"/>
        <end position="91"/>
    </location>
</feature>
<feature type="transmembrane region" description="Helical" evidence="1">
    <location>
        <begin position="38"/>
        <end position="58"/>
    </location>
</feature>
<dbReference type="EMBL" id="BKBI01000005">
    <property type="protein sequence ID" value="GEQ35391.1"/>
    <property type="molecule type" value="Genomic_DNA"/>
</dbReference>
<keyword evidence="1" id="KW-1133">Transmembrane helix</keyword>
<sequence length="97" mass="10884">MSKKVGNLILQFLLGFLLSLMMINVVRSIDEDNVFNIFISVPTLSFLTIAGMTISNHINYKTSLFYKKGSLNIIPLSIGILISGGIIRIFFPELLQY</sequence>
<comment type="caution">
    <text evidence="2">The sequence shown here is derived from an EMBL/GenBank/DDBJ whole genome shotgun (WGS) entry which is preliminary data.</text>
</comment>
<evidence type="ECO:0000313" key="2">
    <source>
        <dbReference type="EMBL" id="GEQ35391.1"/>
    </source>
</evidence>
<evidence type="ECO:0000313" key="3">
    <source>
        <dbReference type="Proteomes" id="UP000887127"/>
    </source>
</evidence>
<dbReference type="RefSeq" id="WP_091763131.1">
    <property type="nucleotide sequence ID" value="NZ_BJVX01000023.1"/>
</dbReference>
<organism evidence="2 3">
    <name type="scientific">Marinilactibacillus psychrotolerans</name>
    <dbReference type="NCBI Taxonomy" id="191770"/>
    <lineage>
        <taxon>Bacteria</taxon>
        <taxon>Bacillati</taxon>
        <taxon>Bacillota</taxon>
        <taxon>Bacilli</taxon>
        <taxon>Lactobacillales</taxon>
        <taxon>Carnobacteriaceae</taxon>
        <taxon>Marinilactibacillus</taxon>
    </lineage>
</organism>
<protein>
    <recommendedName>
        <fullName evidence="4">DUF340 domain-containing protein</fullName>
    </recommendedName>
</protein>
<reference evidence="2" key="1">
    <citation type="submission" date="2019-08" db="EMBL/GenBank/DDBJ databases">
        <title>Marinilactibacillus psychrotolerans M13-2T whole genome sequencing project.</title>
        <authorList>
            <person name="Ishikawa M."/>
            <person name="Suzuki T."/>
            <person name="Matsutani M."/>
        </authorList>
    </citation>
    <scope>NUCLEOTIDE SEQUENCE</scope>
    <source>
        <strain evidence="2">M13-2T</strain>
    </source>
</reference>
<dbReference type="Proteomes" id="UP000887127">
    <property type="component" value="Unassembled WGS sequence"/>
</dbReference>
<name>A0AAV3WQA1_9LACT</name>
<keyword evidence="1" id="KW-0812">Transmembrane</keyword>
<evidence type="ECO:0008006" key="4">
    <source>
        <dbReference type="Google" id="ProtNLM"/>
    </source>
</evidence>
<keyword evidence="1" id="KW-0472">Membrane</keyword>
<gene>
    <name evidence="2" type="ORF">M132T_08990</name>
</gene>
<accession>A0AAV3WQA1</accession>
<dbReference type="GeneID" id="96912250"/>
<proteinExistence type="predicted"/>
<dbReference type="AlphaFoldDB" id="A0AAV3WQA1"/>
<evidence type="ECO:0000256" key="1">
    <source>
        <dbReference type="SAM" id="Phobius"/>
    </source>
</evidence>